<accession>A0A1M5NSC2</accession>
<dbReference type="Pfam" id="PF02502">
    <property type="entry name" value="LacAB_rpiB"/>
    <property type="match status" value="1"/>
</dbReference>
<dbReference type="AlphaFoldDB" id="A0A1M5NSC2"/>
<feature type="active site" description="Proton donor" evidence="3">
    <location>
        <position position="102"/>
    </location>
</feature>
<gene>
    <name evidence="5" type="ORF">SAMN04488522_108250</name>
</gene>
<dbReference type="GO" id="GO:0009052">
    <property type="term" value="P:pentose-phosphate shunt, non-oxidative branch"/>
    <property type="evidence" value="ECO:0007669"/>
    <property type="project" value="TreeGrafter"/>
</dbReference>
<feature type="binding site" evidence="4">
    <location>
        <begin position="14"/>
        <end position="15"/>
    </location>
    <ligand>
        <name>D-ribulose 5-phosphate</name>
        <dbReference type="ChEBI" id="CHEBI:58121"/>
    </ligand>
</feature>
<dbReference type="SUPFAM" id="SSF89623">
    <property type="entry name" value="Ribose/Galactose isomerase RpiB/AlsB"/>
    <property type="match status" value="1"/>
</dbReference>
<protein>
    <submittedName>
        <fullName evidence="5">Ribose 5-phosphate isomerase B</fullName>
    </submittedName>
</protein>
<feature type="active site" description="Proton acceptor" evidence="3">
    <location>
        <position position="69"/>
    </location>
</feature>
<dbReference type="RefSeq" id="WP_073238298.1">
    <property type="nucleotide sequence ID" value="NZ_FQUQ01000008.1"/>
</dbReference>
<reference evidence="6" key="1">
    <citation type="submission" date="2016-11" db="EMBL/GenBank/DDBJ databases">
        <authorList>
            <person name="Varghese N."/>
            <person name="Submissions S."/>
        </authorList>
    </citation>
    <scope>NUCLEOTIDE SEQUENCE [LARGE SCALE GENOMIC DNA]</scope>
    <source>
        <strain evidence="6">DSM 16990</strain>
    </source>
</reference>
<dbReference type="InterPro" id="IPR036569">
    <property type="entry name" value="RpiB_LacA_LacB_sf"/>
</dbReference>
<feature type="binding site" evidence="4">
    <location>
        <begin position="70"/>
        <end position="74"/>
    </location>
    <ligand>
        <name>D-ribulose 5-phosphate</name>
        <dbReference type="ChEBI" id="CHEBI:58121"/>
    </ligand>
</feature>
<dbReference type="GO" id="GO:0019316">
    <property type="term" value="P:D-allose catabolic process"/>
    <property type="evidence" value="ECO:0007669"/>
    <property type="project" value="TreeGrafter"/>
</dbReference>
<dbReference type="NCBIfam" id="NF004051">
    <property type="entry name" value="PRK05571.1"/>
    <property type="match status" value="1"/>
</dbReference>
<feature type="binding site" evidence="4">
    <location>
        <position position="113"/>
    </location>
    <ligand>
        <name>D-ribulose 5-phosphate</name>
        <dbReference type="ChEBI" id="CHEBI:58121"/>
    </ligand>
</feature>
<organism evidence="5 6">
    <name type="scientific">Pedobacter caeni</name>
    <dbReference type="NCBI Taxonomy" id="288992"/>
    <lineage>
        <taxon>Bacteria</taxon>
        <taxon>Pseudomonadati</taxon>
        <taxon>Bacteroidota</taxon>
        <taxon>Sphingobacteriia</taxon>
        <taxon>Sphingobacteriales</taxon>
        <taxon>Sphingobacteriaceae</taxon>
        <taxon>Pedobacter</taxon>
    </lineage>
</organism>
<dbReference type="NCBIfam" id="TIGR01120">
    <property type="entry name" value="rpiB"/>
    <property type="match status" value="1"/>
</dbReference>
<evidence type="ECO:0000256" key="1">
    <source>
        <dbReference type="ARBA" id="ARBA00008754"/>
    </source>
</evidence>
<evidence type="ECO:0000313" key="5">
    <source>
        <dbReference type="EMBL" id="SHG92367.1"/>
    </source>
</evidence>
<feature type="binding site" evidence="4">
    <location>
        <position position="103"/>
    </location>
    <ligand>
        <name>D-ribulose 5-phosphate</name>
        <dbReference type="ChEBI" id="CHEBI:58121"/>
    </ligand>
</feature>
<evidence type="ECO:0000256" key="4">
    <source>
        <dbReference type="PIRSR" id="PIRSR005384-2"/>
    </source>
</evidence>
<comment type="similarity">
    <text evidence="1">Belongs to the LacAB/RpiB family.</text>
</comment>
<sequence>MSTETKIKIAIGADHAGFEYKELLKSFLTEYEVKDFGTHSTQSVDYPDFAHPVASAVESKEYTFGILVCGSANGVAITANKHQHIRAAICWLNEIAELARMHNNANILCIPARFVSEDLAKEMTTTFLNTPFEGGRHEGRVNKISC</sequence>
<evidence type="ECO:0000256" key="2">
    <source>
        <dbReference type="ARBA" id="ARBA00023235"/>
    </source>
</evidence>
<dbReference type="InterPro" id="IPR004785">
    <property type="entry name" value="RpiB"/>
</dbReference>
<dbReference type="Proteomes" id="UP000184287">
    <property type="component" value="Unassembled WGS sequence"/>
</dbReference>
<dbReference type="Gene3D" id="3.40.1400.10">
    <property type="entry name" value="Sugar-phosphate isomerase, RpiB/LacA/LacB"/>
    <property type="match status" value="1"/>
</dbReference>
<keyword evidence="6" id="KW-1185">Reference proteome</keyword>
<feature type="binding site" evidence="4">
    <location>
        <position position="136"/>
    </location>
    <ligand>
        <name>D-ribulose 5-phosphate</name>
        <dbReference type="ChEBI" id="CHEBI:58121"/>
    </ligand>
</feature>
<dbReference type="OrthoDB" id="1778624at2"/>
<dbReference type="NCBIfam" id="TIGR00689">
    <property type="entry name" value="rpiB_lacA_lacB"/>
    <property type="match status" value="1"/>
</dbReference>
<dbReference type="EMBL" id="FQUQ01000008">
    <property type="protein sequence ID" value="SHG92367.1"/>
    <property type="molecule type" value="Genomic_DNA"/>
</dbReference>
<proteinExistence type="inferred from homology"/>
<dbReference type="PANTHER" id="PTHR30345:SF0">
    <property type="entry name" value="DNA DAMAGE-REPAIR_TOLERATION PROTEIN DRT102"/>
    <property type="match status" value="1"/>
</dbReference>
<dbReference type="InterPro" id="IPR003500">
    <property type="entry name" value="RpiB_LacA_LacB"/>
</dbReference>
<feature type="binding site" evidence="4">
    <location>
        <position position="140"/>
    </location>
    <ligand>
        <name>D-ribulose 5-phosphate</name>
        <dbReference type="ChEBI" id="CHEBI:58121"/>
    </ligand>
</feature>
<keyword evidence="2 5" id="KW-0413">Isomerase</keyword>
<dbReference type="PANTHER" id="PTHR30345">
    <property type="entry name" value="RIBOSE-5-PHOSPHATE ISOMERASE B"/>
    <property type="match status" value="1"/>
</dbReference>
<dbReference type="PIRSF" id="PIRSF005384">
    <property type="entry name" value="RpiB_LacA_B"/>
    <property type="match status" value="1"/>
</dbReference>
<name>A0A1M5NSC2_9SPHI</name>
<evidence type="ECO:0000313" key="6">
    <source>
        <dbReference type="Proteomes" id="UP000184287"/>
    </source>
</evidence>
<dbReference type="GO" id="GO:0004751">
    <property type="term" value="F:ribose-5-phosphate isomerase activity"/>
    <property type="evidence" value="ECO:0007669"/>
    <property type="project" value="TreeGrafter"/>
</dbReference>
<evidence type="ECO:0000256" key="3">
    <source>
        <dbReference type="PIRSR" id="PIRSR005384-1"/>
    </source>
</evidence>
<dbReference type="STRING" id="288992.SAMN04488522_108250"/>